<sequence length="103" mass="11108">MSAVEERQTEKRALDKGDENDDVVPSKEPRIENGKTEEEPKEKVVKEDGEGDEEDGDDDVDEEEDVNDEESSEGEGDGSEAGDGEEEGSGDEEDAAEGGEESD</sequence>
<accession>H2WRC9</accession>
<feature type="compositionally biased region" description="Basic and acidic residues" evidence="1">
    <location>
        <begin position="24"/>
        <end position="48"/>
    </location>
</feature>
<evidence type="ECO:0000313" key="2">
    <source>
        <dbReference type="EnsemblMetazoa" id="CJA19413.1"/>
    </source>
</evidence>
<protein>
    <submittedName>
        <fullName evidence="2">Uncharacterized protein</fullName>
    </submittedName>
</protein>
<dbReference type="eggNOG" id="ENOG502TI2V">
    <property type="taxonomic scope" value="Eukaryota"/>
</dbReference>
<evidence type="ECO:0000313" key="3">
    <source>
        <dbReference type="Proteomes" id="UP000005237"/>
    </source>
</evidence>
<dbReference type="HOGENOM" id="CLU_2212255_0_0_1"/>
<feature type="compositionally biased region" description="Acidic residues" evidence="1">
    <location>
        <begin position="49"/>
        <end position="103"/>
    </location>
</feature>
<dbReference type="AlphaFoldDB" id="H2WRC9"/>
<feature type="region of interest" description="Disordered" evidence="1">
    <location>
        <begin position="1"/>
        <end position="103"/>
    </location>
</feature>
<evidence type="ECO:0000256" key="1">
    <source>
        <dbReference type="SAM" id="MobiDB-lite"/>
    </source>
</evidence>
<reference evidence="2" key="2">
    <citation type="submission" date="2012-11" db="UniProtKB">
        <authorList>
            <consortium name="EnsemblMetazoa"/>
        </authorList>
    </citation>
    <scope>IDENTIFICATION</scope>
    <source>
        <strain evidence="2">DF5081</strain>
    </source>
</reference>
<dbReference type="EnsemblMetazoa" id="CJA19413.1">
    <property type="protein sequence ID" value="CJA19413.1"/>
    <property type="gene ID" value="WBGene00138618"/>
</dbReference>
<organism evidence="2 3">
    <name type="scientific">Caenorhabditis japonica</name>
    <dbReference type="NCBI Taxonomy" id="281687"/>
    <lineage>
        <taxon>Eukaryota</taxon>
        <taxon>Metazoa</taxon>
        <taxon>Ecdysozoa</taxon>
        <taxon>Nematoda</taxon>
        <taxon>Chromadorea</taxon>
        <taxon>Rhabditida</taxon>
        <taxon>Rhabditina</taxon>
        <taxon>Rhabditomorpha</taxon>
        <taxon>Rhabditoidea</taxon>
        <taxon>Rhabditidae</taxon>
        <taxon>Peloderinae</taxon>
        <taxon>Caenorhabditis</taxon>
    </lineage>
</organism>
<proteinExistence type="predicted"/>
<reference evidence="3" key="1">
    <citation type="submission" date="2010-08" db="EMBL/GenBank/DDBJ databases">
        <authorList>
            <consortium name="Caenorhabditis japonica Sequencing Consortium"/>
            <person name="Wilson R.K."/>
        </authorList>
    </citation>
    <scope>NUCLEOTIDE SEQUENCE [LARGE SCALE GENOMIC DNA]</scope>
    <source>
        <strain evidence="3">DF5081</strain>
    </source>
</reference>
<dbReference type="InParanoid" id="H2WRC9"/>
<keyword evidence="3" id="KW-1185">Reference proteome</keyword>
<dbReference type="EnsemblMetazoa" id="CJA19413.2">
    <property type="protein sequence ID" value="CJA19413.2"/>
    <property type="gene ID" value="WBGene00138618"/>
</dbReference>
<dbReference type="Proteomes" id="UP000005237">
    <property type="component" value="Unassembled WGS sequence"/>
</dbReference>
<name>H2WRC9_CAEJA</name>
<feature type="compositionally biased region" description="Basic and acidic residues" evidence="1">
    <location>
        <begin position="1"/>
        <end position="17"/>
    </location>
</feature>
<dbReference type="OMA" id="MTHEHLR"/>